<dbReference type="Proteomes" id="UP000285773">
    <property type="component" value="Unassembled WGS sequence"/>
</dbReference>
<dbReference type="Pfam" id="PF09913">
    <property type="entry name" value="DUF2142"/>
    <property type="match status" value="1"/>
</dbReference>
<evidence type="ECO:0000313" key="2">
    <source>
        <dbReference type="Proteomes" id="UP000285773"/>
    </source>
</evidence>
<reference evidence="1 2" key="1">
    <citation type="submission" date="2018-08" db="EMBL/GenBank/DDBJ databases">
        <title>A genome reference for cultivated species of the human gut microbiota.</title>
        <authorList>
            <person name="Zou Y."/>
            <person name="Xue W."/>
            <person name="Luo G."/>
        </authorList>
    </citation>
    <scope>NUCLEOTIDE SEQUENCE [LARGE SCALE GENOMIC DNA]</scope>
    <source>
        <strain evidence="1 2">AM33-3BH</strain>
    </source>
</reference>
<accession>A0A414CIF7</accession>
<gene>
    <name evidence="1" type="ORF">DW820_05250</name>
</gene>
<sequence>MRYFVDSYERNKKYLVAFAVLAFCITVIYTKRLVDFPKIGVALFVVLAFFIFLLPKKNVGTFLAMLIGGLSFAFITPVLNTPDEQVHLSRTIHIVEGNVNMGNKNIHITEDYFDVYKNFKKPFTKSSLFEEGQTTKQVKFGKETDYRATNSYWFIGYIPQALGFGIGKFLNLSVGVSYYLGRIFNVIAYCILALIAIKLSGKAKQLMTMVAMFPMNLVLAASYNQDSVALGLTYIIIGLFLNYVTDDEKVVKIKDLLLYAFLCVILVTMKLPYVLLVGLLLFIPKKKTQCKNYYLISLALIAAVFLFTIFWYVLTQQVRIENFKLDGADVKSQVISIISKPHWYLPVILKEMLLSVSHLNQLYTFGWLDLSMSEVLIPIYALYSLITFSNFGKIKLPKVSVVGASLVSLAIIGLISLTLYLTWTPVGNFEVLGVQGRYYLGVVALCLPVICSLFKQRVPDEQKFSDHFVVQSSLIILSLTLLQTISVLYAAV</sequence>
<dbReference type="InterPro" id="IPR018674">
    <property type="entry name" value="DUF2142_membrane"/>
</dbReference>
<proteinExistence type="predicted"/>
<protein>
    <submittedName>
        <fullName evidence="1">DUF2142 domain-containing protein</fullName>
    </submittedName>
</protein>
<organism evidence="1 2">
    <name type="scientific">Streptococcus parasanguinis</name>
    <dbReference type="NCBI Taxonomy" id="1318"/>
    <lineage>
        <taxon>Bacteria</taxon>
        <taxon>Bacillati</taxon>
        <taxon>Bacillota</taxon>
        <taxon>Bacilli</taxon>
        <taxon>Lactobacillales</taxon>
        <taxon>Streptococcaceae</taxon>
        <taxon>Streptococcus</taxon>
    </lineage>
</organism>
<name>A0A414CIF7_STRPA</name>
<dbReference type="AlphaFoldDB" id="A0A414CIF7"/>
<dbReference type="RefSeq" id="WP_118095656.1">
    <property type="nucleotide sequence ID" value="NZ_QRHK01000001.1"/>
</dbReference>
<comment type="caution">
    <text evidence="1">The sequence shown here is derived from an EMBL/GenBank/DDBJ whole genome shotgun (WGS) entry which is preliminary data.</text>
</comment>
<evidence type="ECO:0000313" key="1">
    <source>
        <dbReference type="EMBL" id="RHC94751.1"/>
    </source>
</evidence>
<dbReference type="EMBL" id="QSIO01000002">
    <property type="protein sequence ID" value="RHC94751.1"/>
    <property type="molecule type" value="Genomic_DNA"/>
</dbReference>